<organism evidence="1 2">
    <name type="scientific">Metapseudomonas boanensis</name>
    <dbReference type="NCBI Taxonomy" id="2822138"/>
    <lineage>
        <taxon>Bacteria</taxon>
        <taxon>Pseudomonadati</taxon>
        <taxon>Pseudomonadota</taxon>
        <taxon>Gammaproteobacteria</taxon>
        <taxon>Pseudomonadales</taxon>
        <taxon>Pseudomonadaceae</taxon>
        <taxon>Metapseudomonas</taxon>
    </lineage>
</organism>
<reference evidence="1 2" key="1">
    <citation type="submission" date="2021-04" db="EMBL/GenBank/DDBJ databases">
        <title>Pseudomonas boanensis sp. nov., a bacterium isolated from river water used for household purposes in Boane District, Mozambique.</title>
        <authorList>
            <person name="Nicklasson M."/>
            <person name="Martin-Rodriguez A.J."/>
            <person name="Thorell K."/>
            <person name="Neves L."/>
            <person name="Mussagy A."/>
            <person name="Rydberg H.A."/>
            <person name="Hernroth B."/>
            <person name="Svensson-Stadler L."/>
            <person name="Sjoling A."/>
        </authorList>
    </citation>
    <scope>NUCLEOTIDE SEQUENCE [LARGE SCALE GENOMIC DNA]</scope>
    <source>
        <strain evidence="1 2">DB1</strain>
    </source>
</reference>
<sequence>MPSLVLDISLSAEAFLAVYQGRANRILLKSRNGRRVSLPVHHLRPYIGHQGVCGCFQLEFSGDGCLLSLHRLA</sequence>
<dbReference type="InterPro" id="IPR021363">
    <property type="entry name" value="DUF2835"/>
</dbReference>
<evidence type="ECO:0000313" key="2">
    <source>
        <dbReference type="Proteomes" id="UP001519667"/>
    </source>
</evidence>
<evidence type="ECO:0000313" key="1">
    <source>
        <dbReference type="EMBL" id="MBT8765127.1"/>
    </source>
</evidence>
<accession>A0ABS5XBW0</accession>
<dbReference type="RefSeq" id="WP_215370771.1">
    <property type="nucleotide sequence ID" value="NZ_JAGTIS010000001.1"/>
</dbReference>
<keyword evidence="2" id="KW-1185">Reference proteome</keyword>
<dbReference type="EMBL" id="JAGTIS010000001">
    <property type="protein sequence ID" value="MBT8765127.1"/>
    <property type="molecule type" value="Genomic_DNA"/>
</dbReference>
<proteinExistence type="predicted"/>
<dbReference type="Proteomes" id="UP001519667">
    <property type="component" value="Unassembled WGS sequence"/>
</dbReference>
<gene>
    <name evidence="1" type="ORF">J7302_03110</name>
</gene>
<name>A0ABS5XBW0_9GAMM</name>
<comment type="caution">
    <text evidence="1">The sequence shown here is derived from an EMBL/GenBank/DDBJ whole genome shotgun (WGS) entry which is preliminary data.</text>
</comment>
<protein>
    <submittedName>
        <fullName evidence="1">DUF2835 domain-containing protein</fullName>
    </submittedName>
</protein>
<dbReference type="Pfam" id="PF11197">
    <property type="entry name" value="DUF2835"/>
    <property type="match status" value="1"/>
</dbReference>